<accession>A0AAW6TS23</accession>
<protein>
    <submittedName>
        <fullName evidence="8">YicC/YloC family endoribonuclease</fullName>
        <ecNumber evidence="8">3.1.-.-</ecNumber>
    </submittedName>
</protein>
<dbReference type="InterPro" id="IPR013551">
    <property type="entry name" value="YicC-like_C"/>
</dbReference>
<comment type="caution">
    <text evidence="8">The sequence shown here is derived from an EMBL/GenBank/DDBJ whole genome shotgun (WGS) entry which is preliminary data.</text>
</comment>
<sequence>MLISMTGYGGADGQLDGVCYAVEIKAVNNRYLKTIIKLPEAVAFLEDDIDKLLRKNLSRGTINCVVRLKGVAASALFEIDEVALRSVVERLNAVGSSVGVGGTIDLASLLDLPGVVHPVLPDERESQKIRDVVLAITSEAIGRLQQMREAEGRFLEADLKGHCQAMARELECIRQKCDGLIKEYAKRLRKRVDGLLAEAKLKLDEETLSREVAILADRSDISEEIARLDAHLQQFGQICETEGQAGRRLDFLSQEMLREANTVASKAADAEIVRRVVDMKCLIERLKEQIQNVE</sequence>
<comment type="cofactor">
    <cofactor evidence="1">
        <name>a divalent metal cation</name>
        <dbReference type="ChEBI" id="CHEBI:60240"/>
    </cofactor>
</comment>
<evidence type="ECO:0000256" key="5">
    <source>
        <dbReference type="ARBA" id="ARBA00035648"/>
    </source>
</evidence>
<dbReference type="Pfam" id="PF03755">
    <property type="entry name" value="YicC-like_N"/>
    <property type="match status" value="1"/>
</dbReference>
<comment type="similarity">
    <text evidence="5">Belongs to the YicC/YloC family.</text>
</comment>
<dbReference type="InterPro" id="IPR005229">
    <property type="entry name" value="YicC/YloC-like"/>
</dbReference>
<reference evidence="8" key="1">
    <citation type="submission" date="2023-05" db="EMBL/GenBank/DDBJ databases">
        <title>Anaerotaeda fermentans gen. nov., sp. nov., a novel anaerobic planctomycete of the new family within the order Sedimentisphaerales isolated from Taman Peninsula, Russia.</title>
        <authorList>
            <person name="Khomyakova M.A."/>
            <person name="Merkel A.Y."/>
            <person name="Slobodkin A.I."/>
        </authorList>
    </citation>
    <scope>NUCLEOTIDE SEQUENCE</scope>
    <source>
        <strain evidence="8">M17dextr</strain>
    </source>
</reference>
<evidence type="ECO:0000256" key="4">
    <source>
        <dbReference type="ARBA" id="ARBA00022801"/>
    </source>
</evidence>
<proteinExistence type="inferred from homology"/>
<keyword evidence="4 8" id="KW-0378">Hydrolase</keyword>
<dbReference type="EMBL" id="JASCXX010000005">
    <property type="protein sequence ID" value="MDI6448493.1"/>
    <property type="molecule type" value="Genomic_DNA"/>
</dbReference>
<dbReference type="EC" id="3.1.-.-" evidence="8"/>
<name>A0AAW6TS23_9BACT</name>
<evidence type="ECO:0000259" key="7">
    <source>
        <dbReference type="Pfam" id="PF08340"/>
    </source>
</evidence>
<evidence type="ECO:0000259" key="6">
    <source>
        <dbReference type="Pfam" id="PF03755"/>
    </source>
</evidence>
<dbReference type="InterPro" id="IPR013527">
    <property type="entry name" value="YicC-like_N"/>
</dbReference>
<evidence type="ECO:0000313" key="8">
    <source>
        <dbReference type="EMBL" id="MDI6448493.1"/>
    </source>
</evidence>
<dbReference type="NCBIfam" id="TIGR00255">
    <property type="entry name" value="YicC/YloC family endoribonuclease"/>
    <property type="match status" value="1"/>
</dbReference>
<dbReference type="Proteomes" id="UP001431776">
    <property type="component" value="Unassembled WGS sequence"/>
</dbReference>
<keyword evidence="2" id="KW-0540">Nuclease</keyword>
<keyword evidence="9" id="KW-1185">Reference proteome</keyword>
<feature type="domain" description="Endoribonuclease YicC-like C-terminal" evidence="7">
    <location>
        <begin position="174"/>
        <end position="294"/>
    </location>
</feature>
<dbReference type="GO" id="GO:0016787">
    <property type="term" value="F:hydrolase activity"/>
    <property type="evidence" value="ECO:0007669"/>
    <property type="project" value="UniProtKB-KW"/>
</dbReference>
<feature type="domain" description="Endoribonuclease YicC-like N-terminal" evidence="6">
    <location>
        <begin position="4"/>
        <end position="156"/>
    </location>
</feature>
<organism evidence="8 9">
    <name type="scientific">Anaerobaca lacustris</name>
    <dbReference type="NCBI Taxonomy" id="3044600"/>
    <lineage>
        <taxon>Bacteria</taxon>
        <taxon>Pseudomonadati</taxon>
        <taxon>Planctomycetota</taxon>
        <taxon>Phycisphaerae</taxon>
        <taxon>Sedimentisphaerales</taxon>
        <taxon>Anaerobacaceae</taxon>
        <taxon>Anaerobaca</taxon>
    </lineage>
</organism>
<evidence type="ECO:0000256" key="1">
    <source>
        <dbReference type="ARBA" id="ARBA00001968"/>
    </source>
</evidence>
<dbReference type="PANTHER" id="PTHR30636">
    <property type="entry name" value="UPF0701 PROTEIN YICC"/>
    <property type="match status" value="1"/>
</dbReference>
<gene>
    <name evidence="8" type="ORF">QJ522_05515</name>
</gene>
<evidence type="ECO:0000256" key="3">
    <source>
        <dbReference type="ARBA" id="ARBA00022759"/>
    </source>
</evidence>
<evidence type="ECO:0000313" key="9">
    <source>
        <dbReference type="Proteomes" id="UP001431776"/>
    </source>
</evidence>
<dbReference type="RefSeq" id="WP_349243904.1">
    <property type="nucleotide sequence ID" value="NZ_JASCXX010000005.1"/>
</dbReference>
<dbReference type="GO" id="GO:0004521">
    <property type="term" value="F:RNA endonuclease activity"/>
    <property type="evidence" value="ECO:0007669"/>
    <property type="project" value="InterPro"/>
</dbReference>
<dbReference type="PANTHER" id="PTHR30636:SF3">
    <property type="entry name" value="UPF0701 PROTEIN YICC"/>
    <property type="match status" value="1"/>
</dbReference>
<evidence type="ECO:0000256" key="2">
    <source>
        <dbReference type="ARBA" id="ARBA00022722"/>
    </source>
</evidence>
<dbReference type="Pfam" id="PF08340">
    <property type="entry name" value="YicC-like_C"/>
    <property type="match status" value="1"/>
</dbReference>
<keyword evidence="3" id="KW-0255">Endonuclease</keyword>
<dbReference type="AlphaFoldDB" id="A0AAW6TS23"/>